<keyword evidence="6" id="KW-0560">Oxidoreductase</keyword>
<comment type="caution">
    <text evidence="11">The sequence shown here is derived from an EMBL/GenBank/DDBJ whole genome shotgun (WGS) entry which is preliminary data.</text>
</comment>
<protein>
    <submittedName>
        <fullName evidence="11">Oxidoreductase</fullName>
    </submittedName>
</protein>
<gene>
    <name evidence="11" type="ORF">GCM10010171_50500</name>
</gene>
<dbReference type="Gene3D" id="3.10.20.30">
    <property type="match status" value="1"/>
</dbReference>
<keyword evidence="12" id="KW-1185">Reference proteome</keyword>
<keyword evidence="8" id="KW-0411">Iron-sulfur</keyword>
<evidence type="ECO:0000313" key="12">
    <source>
        <dbReference type="Proteomes" id="UP000660680"/>
    </source>
</evidence>
<evidence type="ECO:0000313" key="11">
    <source>
        <dbReference type="EMBL" id="GGS49295.1"/>
    </source>
</evidence>
<evidence type="ECO:0000256" key="1">
    <source>
        <dbReference type="ARBA" id="ARBA00001974"/>
    </source>
</evidence>
<keyword evidence="2" id="KW-0285">Flavoprotein</keyword>
<dbReference type="InterPro" id="IPR050415">
    <property type="entry name" value="MRET"/>
</dbReference>
<evidence type="ECO:0000256" key="8">
    <source>
        <dbReference type="ARBA" id="ARBA00023014"/>
    </source>
</evidence>
<dbReference type="CDD" id="cd00207">
    <property type="entry name" value="fer2"/>
    <property type="match status" value="1"/>
</dbReference>
<dbReference type="Gene3D" id="3.40.50.80">
    <property type="entry name" value="Nucleotide-binding domain of ferredoxin-NADP reductase (FNR) module"/>
    <property type="match status" value="1"/>
</dbReference>
<feature type="domain" description="2Fe-2S ferredoxin-type" evidence="9">
    <location>
        <begin position="280"/>
        <end position="361"/>
    </location>
</feature>
<dbReference type="AlphaFoldDB" id="A0A918GMY0"/>
<dbReference type="PANTHER" id="PTHR47354">
    <property type="entry name" value="NADH OXIDOREDUCTASE HCR"/>
    <property type="match status" value="1"/>
</dbReference>
<dbReference type="GO" id="GO:0051537">
    <property type="term" value="F:2 iron, 2 sulfur cluster binding"/>
    <property type="evidence" value="ECO:0007669"/>
    <property type="project" value="UniProtKB-KW"/>
</dbReference>
<dbReference type="Gene3D" id="2.40.30.10">
    <property type="entry name" value="Translation factors"/>
    <property type="match status" value="1"/>
</dbReference>
<dbReference type="Proteomes" id="UP000660680">
    <property type="component" value="Unassembled WGS sequence"/>
</dbReference>
<dbReference type="InterPro" id="IPR001433">
    <property type="entry name" value="OxRdtase_FAD/NAD-bd"/>
</dbReference>
<dbReference type="InterPro" id="IPR017927">
    <property type="entry name" value="FAD-bd_FR_type"/>
</dbReference>
<dbReference type="PROSITE" id="PS51384">
    <property type="entry name" value="FAD_FR"/>
    <property type="match status" value="1"/>
</dbReference>
<comment type="cofactor">
    <cofactor evidence="1">
        <name>FAD</name>
        <dbReference type="ChEBI" id="CHEBI:57692"/>
    </cofactor>
</comment>
<keyword evidence="5" id="KW-0274">FAD</keyword>
<dbReference type="PRINTS" id="PR00406">
    <property type="entry name" value="CYTB5RDTASE"/>
</dbReference>
<evidence type="ECO:0000256" key="3">
    <source>
        <dbReference type="ARBA" id="ARBA00022714"/>
    </source>
</evidence>
<dbReference type="Pfam" id="PF00175">
    <property type="entry name" value="NAD_binding_1"/>
    <property type="match status" value="1"/>
</dbReference>
<evidence type="ECO:0000256" key="7">
    <source>
        <dbReference type="ARBA" id="ARBA00023004"/>
    </source>
</evidence>
<evidence type="ECO:0000256" key="2">
    <source>
        <dbReference type="ARBA" id="ARBA00022630"/>
    </source>
</evidence>
<dbReference type="SUPFAM" id="SSF54292">
    <property type="entry name" value="2Fe-2S ferredoxin-like"/>
    <property type="match status" value="1"/>
</dbReference>
<dbReference type="SUPFAM" id="SSF52343">
    <property type="entry name" value="Ferredoxin reductase-like, C-terminal NADP-linked domain"/>
    <property type="match status" value="1"/>
</dbReference>
<dbReference type="InterPro" id="IPR017938">
    <property type="entry name" value="Riboflavin_synthase-like_b-brl"/>
</dbReference>
<dbReference type="EMBL" id="BMRB01000005">
    <property type="protein sequence ID" value="GGS49295.1"/>
    <property type="molecule type" value="Genomic_DNA"/>
</dbReference>
<name>A0A918GMY0_9PSEU</name>
<proteinExistence type="predicted"/>
<dbReference type="Pfam" id="PF00111">
    <property type="entry name" value="Fer2"/>
    <property type="match status" value="1"/>
</dbReference>
<dbReference type="SUPFAM" id="SSF63380">
    <property type="entry name" value="Riboflavin synthase domain-like"/>
    <property type="match status" value="1"/>
</dbReference>
<evidence type="ECO:0000256" key="4">
    <source>
        <dbReference type="ARBA" id="ARBA00022723"/>
    </source>
</evidence>
<dbReference type="GO" id="GO:0046872">
    <property type="term" value="F:metal ion binding"/>
    <property type="evidence" value="ECO:0007669"/>
    <property type="project" value="UniProtKB-KW"/>
</dbReference>
<sequence length="361" mass="38113">MANSGLVRAAVRRVLESPIVTGLTAPHGVDRYLGMVNPLWSVREIRAVVVRVAHHTPDTVTLTLRPNANWTGARAGQHVRLTVAVGGVLRTRFFSVASAEGSADVEITAKVNRAVSRHLKEHARPGMVVTLSPAEGEFVLPDVLPARLLLISGGSGITPVMSILRTLTARAHDSRITFLHYAFTPRDVVYADELAAIAAADSRVTLRIAYTEAPGAGALDGLFRREHLAGADHAAALTYVCGPAPLMDAVADLWAADGLAGRLLAERFVPVTVPSADAVGEVRFRRSGVRAANDGRSLLEQAEAAGLSPEYGCRMGVCHTCTTVKADGAVRNTLTGAVSAEPGERVQLCVTTACGDVELDI</sequence>
<dbReference type="GO" id="GO:0016491">
    <property type="term" value="F:oxidoreductase activity"/>
    <property type="evidence" value="ECO:0007669"/>
    <property type="project" value="UniProtKB-KW"/>
</dbReference>
<reference evidence="11" key="1">
    <citation type="journal article" date="2014" name="Int. J. Syst. Evol. Microbiol.">
        <title>Complete genome sequence of Corynebacterium casei LMG S-19264T (=DSM 44701T), isolated from a smear-ripened cheese.</title>
        <authorList>
            <consortium name="US DOE Joint Genome Institute (JGI-PGF)"/>
            <person name="Walter F."/>
            <person name="Albersmeier A."/>
            <person name="Kalinowski J."/>
            <person name="Ruckert C."/>
        </authorList>
    </citation>
    <scope>NUCLEOTIDE SEQUENCE</scope>
    <source>
        <strain evidence="11">JCM 3276</strain>
    </source>
</reference>
<dbReference type="InterPro" id="IPR036010">
    <property type="entry name" value="2Fe-2S_ferredoxin-like_sf"/>
</dbReference>
<dbReference type="InterPro" id="IPR012675">
    <property type="entry name" value="Beta-grasp_dom_sf"/>
</dbReference>
<dbReference type="InterPro" id="IPR001041">
    <property type="entry name" value="2Fe-2S_ferredoxin-type"/>
</dbReference>
<keyword evidence="7" id="KW-0408">Iron</keyword>
<evidence type="ECO:0000256" key="6">
    <source>
        <dbReference type="ARBA" id="ARBA00023002"/>
    </source>
</evidence>
<reference evidence="11" key="2">
    <citation type="submission" date="2020-09" db="EMBL/GenBank/DDBJ databases">
        <authorList>
            <person name="Sun Q."/>
            <person name="Ohkuma M."/>
        </authorList>
    </citation>
    <scope>NUCLEOTIDE SEQUENCE</scope>
    <source>
        <strain evidence="11">JCM 3276</strain>
    </source>
</reference>
<feature type="domain" description="FAD-binding FR-type" evidence="10">
    <location>
        <begin position="42"/>
        <end position="141"/>
    </location>
</feature>
<keyword evidence="3" id="KW-0001">2Fe-2S</keyword>
<evidence type="ECO:0000256" key="5">
    <source>
        <dbReference type="ARBA" id="ARBA00022827"/>
    </source>
</evidence>
<organism evidence="11 12">
    <name type="scientific">Actinokineospora fastidiosa</name>
    <dbReference type="NCBI Taxonomy" id="1816"/>
    <lineage>
        <taxon>Bacteria</taxon>
        <taxon>Bacillati</taxon>
        <taxon>Actinomycetota</taxon>
        <taxon>Actinomycetes</taxon>
        <taxon>Pseudonocardiales</taxon>
        <taxon>Pseudonocardiaceae</taxon>
        <taxon>Actinokineospora</taxon>
    </lineage>
</organism>
<accession>A0A918GMY0</accession>
<keyword evidence="4" id="KW-0479">Metal-binding</keyword>
<dbReference type="PROSITE" id="PS51085">
    <property type="entry name" value="2FE2S_FER_2"/>
    <property type="match status" value="1"/>
</dbReference>
<dbReference type="PANTHER" id="PTHR47354:SF6">
    <property type="entry name" value="NADH OXIDOREDUCTASE HCR"/>
    <property type="match status" value="1"/>
</dbReference>
<dbReference type="RefSeq" id="WP_229787399.1">
    <property type="nucleotide sequence ID" value="NZ_BMRB01000005.1"/>
</dbReference>
<evidence type="ECO:0000259" key="10">
    <source>
        <dbReference type="PROSITE" id="PS51384"/>
    </source>
</evidence>
<dbReference type="InterPro" id="IPR039261">
    <property type="entry name" value="FNR_nucleotide-bd"/>
</dbReference>
<dbReference type="CDD" id="cd06216">
    <property type="entry name" value="FNR_iron_sulfur_binding_2"/>
    <property type="match status" value="1"/>
</dbReference>
<evidence type="ECO:0000259" key="9">
    <source>
        <dbReference type="PROSITE" id="PS51085"/>
    </source>
</evidence>